<proteinExistence type="predicted"/>
<feature type="signal peptide" evidence="1">
    <location>
        <begin position="1"/>
        <end position="18"/>
    </location>
</feature>
<name>A0A131YI40_RHIAP</name>
<protein>
    <recommendedName>
        <fullName evidence="3">Secreted protein</fullName>
    </recommendedName>
</protein>
<evidence type="ECO:0000313" key="2">
    <source>
        <dbReference type="EMBL" id="JAP77591.1"/>
    </source>
</evidence>
<sequence>MKIRVCFVLCCSVQSLVCFSSTFCFERNRCFSENTFTLLACNMRPGPVAECAREHRLVVNREVTLIALVCREVTLATLPRTFNWKLGNGSIDVLRTASFCCPWAQQRSNLLSVPQRGALALCSPLLQPPLSRWARW</sequence>
<organism evidence="2">
    <name type="scientific">Rhipicephalus appendiculatus</name>
    <name type="common">Brown ear tick</name>
    <dbReference type="NCBI Taxonomy" id="34631"/>
    <lineage>
        <taxon>Eukaryota</taxon>
        <taxon>Metazoa</taxon>
        <taxon>Ecdysozoa</taxon>
        <taxon>Arthropoda</taxon>
        <taxon>Chelicerata</taxon>
        <taxon>Arachnida</taxon>
        <taxon>Acari</taxon>
        <taxon>Parasitiformes</taxon>
        <taxon>Ixodida</taxon>
        <taxon>Ixodoidea</taxon>
        <taxon>Ixodidae</taxon>
        <taxon>Rhipicephalinae</taxon>
        <taxon>Rhipicephalus</taxon>
        <taxon>Rhipicephalus</taxon>
    </lineage>
</organism>
<evidence type="ECO:0008006" key="3">
    <source>
        <dbReference type="Google" id="ProtNLM"/>
    </source>
</evidence>
<keyword evidence="1" id="KW-0732">Signal</keyword>
<reference evidence="2" key="1">
    <citation type="journal article" date="2016" name="Ticks Tick Borne Dis.">
        <title>De novo assembly and annotation of the salivary gland transcriptome of Rhipicephalus appendiculatus male and female ticks during blood feeding.</title>
        <authorList>
            <person name="de Castro M.H."/>
            <person name="de Klerk D."/>
            <person name="Pienaar R."/>
            <person name="Latif A.A."/>
            <person name="Rees D.J."/>
            <person name="Mans B.J."/>
        </authorList>
    </citation>
    <scope>NUCLEOTIDE SEQUENCE</scope>
    <source>
        <tissue evidence="2">Salivary glands</tissue>
    </source>
</reference>
<dbReference type="EMBL" id="GEDV01010966">
    <property type="protein sequence ID" value="JAP77591.1"/>
    <property type="molecule type" value="Transcribed_RNA"/>
</dbReference>
<evidence type="ECO:0000256" key="1">
    <source>
        <dbReference type="SAM" id="SignalP"/>
    </source>
</evidence>
<feature type="chain" id="PRO_5007285323" description="Secreted protein" evidence="1">
    <location>
        <begin position="19"/>
        <end position="136"/>
    </location>
</feature>
<dbReference type="AlphaFoldDB" id="A0A131YI40"/>
<accession>A0A131YI40</accession>